<gene>
    <name evidence="2" type="ORF">Pmi06nite_12090</name>
</gene>
<reference evidence="2 3" key="1">
    <citation type="submission" date="2021-01" db="EMBL/GenBank/DDBJ databases">
        <title>Whole genome shotgun sequence of Planotetraspora mira NBRC 15435.</title>
        <authorList>
            <person name="Komaki H."/>
            <person name="Tamura T."/>
        </authorList>
    </citation>
    <scope>NUCLEOTIDE SEQUENCE [LARGE SCALE GENOMIC DNA]</scope>
    <source>
        <strain evidence="2 3">NBRC 15435</strain>
    </source>
</reference>
<keyword evidence="1" id="KW-1133">Transmembrane helix</keyword>
<keyword evidence="1" id="KW-0472">Membrane</keyword>
<sequence length="81" mass="8833">MQPPQSSWRRIMRGFGLVGLGWLAAVVMFSPDFAGLPWSYAFTIAVVLGGLGLVKTFANLVLVLRKDWRSRGPEPADDANG</sequence>
<accession>A0A8J3TL44</accession>
<organism evidence="2 3">
    <name type="scientific">Planotetraspora mira</name>
    <dbReference type="NCBI Taxonomy" id="58121"/>
    <lineage>
        <taxon>Bacteria</taxon>
        <taxon>Bacillati</taxon>
        <taxon>Actinomycetota</taxon>
        <taxon>Actinomycetes</taxon>
        <taxon>Streptosporangiales</taxon>
        <taxon>Streptosporangiaceae</taxon>
        <taxon>Planotetraspora</taxon>
    </lineage>
</organism>
<keyword evidence="3" id="KW-1185">Reference proteome</keyword>
<feature type="transmembrane region" description="Helical" evidence="1">
    <location>
        <begin position="12"/>
        <end position="29"/>
    </location>
</feature>
<keyword evidence="1" id="KW-0812">Transmembrane</keyword>
<dbReference type="Proteomes" id="UP000650628">
    <property type="component" value="Unassembled WGS sequence"/>
</dbReference>
<comment type="caution">
    <text evidence="2">The sequence shown here is derived from an EMBL/GenBank/DDBJ whole genome shotgun (WGS) entry which is preliminary data.</text>
</comment>
<evidence type="ECO:0000256" key="1">
    <source>
        <dbReference type="SAM" id="Phobius"/>
    </source>
</evidence>
<proteinExistence type="predicted"/>
<dbReference type="AlphaFoldDB" id="A0A8J3TL44"/>
<dbReference type="EMBL" id="BOOO01000004">
    <property type="protein sequence ID" value="GII27767.1"/>
    <property type="molecule type" value="Genomic_DNA"/>
</dbReference>
<evidence type="ECO:0000313" key="2">
    <source>
        <dbReference type="EMBL" id="GII27767.1"/>
    </source>
</evidence>
<evidence type="ECO:0000313" key="3">
    <source>
        <dbReference type="Proteomes" id="UP000650628"/>
    </source>
</evidence>
<dbReference type="RefSeq" id="WP_203951787.1">
    <property type="nucleotide sequence ID" value="NZ_BOOO01000004.1"/>
</dbReference>
<protein>
    <submittedName>
        <fullName evidence="2">Uncharacterized protein</fullName>
    </submittedName>
</protein>
<feature type="transmembrane region" description="Helical" evidence="1">
    <location>
        <begin position="41"/>
        <end position="64"/>
    </location>
</feature>
<name>A0A8J3TL44_9ACTN</name>